<organism evidence="1 2">
    <name type="scientific">Flavobacterium frigoritolerans</name>
    <dbReference type="NCBI Taxonomy" id="2987686"/>
    <lineage>
        <taxon>Bacteria</taxon>
        <taxon>Pseudomonadati</taxon>
        <taxon>Bacteroidota</taxon>
        <taxon>Flavobacteriia</taxon>
        <taxon>Flavobacteriales</taxon>
        <taxon>Flavobacteriaceae</taxon>
        <taxon>Flavobacterium</taxon>
    </lineage>
</organism>
<evidence type="ECO:0000313" key="2">
    <source>
        <dbReference type="Proteomes" id="UP001151133"/>
    </source>
</evidence>
<name>A0A9X2ZQ04_9FLAO</name>
<sequence>MNFKVGIIRAGPSGLAMLRAFKPEQKKGNKTPEIKCYENKITGMECGTTPEGLE</sequence>
<accession>A0A9X2ZQ04</accession>
<protein>
    <submittedName>
        <fullName evidence="1">Uncharacterized protein</fullName>
    </submittedName>
</protein>
<dbReference type="Proteomes" id="UP001151133">
    <property type="component" value="Unassembled WGS sequence"/>
</dbReference>
<dbReference type="EMBL" id="JAOZEV010000006">
    <property type="protein sequence ID" value="MCV9932556.1"/>
    <property type="molecule type" value="Genomic_DNA"/>
</dbReference>
<gene>
    <name evidence="1" type="ORF">OIU80_09695</name>
</gene>
<reference evidence="1" key="1">
    <citation type="submission" date="2022-10" db="EMBL/GenBank/DDBJ databases">
        <title>Two novel species of Flavobacterium.</title>
        <authorList>
            <person name="Liu Q."/>
            <person name="Xin Y.-H."/>
        </authorList>
    </citation>
    <scope>NUCLEOTIDE SEQUENCE</scope>
    <source>
        <strain evidence="1">LS1R47</strain>
    </source>
</reference>
<dbReference type="InterPro" id="IPR036188">
    <property type="entry name" value="FAD/NAD-bd_sf"/>
</dbReference>
<dbReference type="AlphaFoldDB" id="A0A9X2ZQ04"/>
<keyword evidence="2" id="KW-1185">Reference proteome</keyword>
<comment type="caution">
    <text evidence="1">The sequence shown here is derived from an EMBL/GenBank/DDBJ whole genome shotgun (WGS) entry which is preliminary data.</text>
</comment>
<dbReference type="Gene3D" id="3.50.50.60">
    <property type="entry name" value="FAD/NAD(P)-binding domain"/>
    <property type="match status" value="1"/>
</dbReference>
<evidence type="ECO:0000313" key="1">
    <source>
        <dbReference type="EMBL" id="MCV9932556.1"/>
    </source>
</evidence>
<proteinExistence type="predicted"/>